<evidence type="ECO:0000313" key="1">
    <source>
        <dbReference type="EMBL" id="KIL79596.1"/>
    </source>
</evidence>
<proteinExistence type="predicted"/>
<sequence length="59" mass="7001">MKSDYMMRMAHNVRINTKNKYDIIDFLTMDPLRRRALVASLTLEAEEIQEMQKNNGAKR</sequence>
<accession>A0ABR5AXX7</accession>
<reference evidence="1 2" key="1">
    <citation type="submission" date="2015-01" db="EMBL/GenBank/DDBJ databases">
        <title>Genome Assembly of Bacillus badius MTCC 1458.</title>
        <authorList>
            <person name="Verma A."/>
            <person name="Khatri I."/>
            <person name="Mual P."/>
            <person name="Subramanian S."/>
            <person name="Krishnamurthi S."/>
        </authorList>
    </citation>
    <scope>NUCLEOTIDE SEQUENCE [LARGE SCALE GENOMIC DNA]</scope>
    <source>
        <strain evidence="1 2">MTCC 1458</strain>
    </source>
</reference>
<protein>
    <recommendedName>
        <fullName evidence="3">Phage protein</fullName>
    </recommendedName>
</protein>
<evidence type="ECO:0008006" key="3">
    <source>
        <dbReference type="Google" id="ProtNLM"/>
    </source>
</evidence>
<keyword evidence="2" id="KW-1185">Reference proteome</keyword>
<dbReference type="Proteomes" id="UP000031982">
    <property type="component" value="Unassembled WGS sequence"/>
</dbReference>
<comment type="caution">
    <text evidence="1">The sequence shown here is derived from an EMBL/GenBank/DDBJ whole genome shotgun (WGS) entry which is preliminary data.</text>
</comment>
<organism evidence="1 2">
    <name type="scientific">Bacillus badius</name>
    <dbReference type="NCBI Taxonomy" id="1455"/>
    <lineage>
        <taxon>Bacteria</taxon>
        <taxon>Bacillati</taxon>
        <taxon>Bacillota</taxon>
        <taxon>Bacilli</taxon>
        <taxon>Bacillales</taxon>
        <taxon>Bacillaceae</taxon>
        <taxon>Pseudobacillus</taxon>
    </lineage>
</organism>
<dbReference type="RefSeq" id="WP_041113251.1">
    <property type="nucleotide sequence ID" value="NZ_CP082363.1"/>
</dbReference>
<dbReference type="EMBL" id="JXLP01000002">
    <property type="protein sequence ID" value="KIL79596.1"/>
    <property type="molecule type" value="Genomic_DNA"/>
</dbReference>
<gene>
    <name evidence="1" type="ORF">SD77_2050</name>
</gene>
<name>A0ABR5AXX7_BACBA</name>
<evidence type="ECO:0000313" key="2">
    <source>
        <dbReference type="Proteomes" id="UP000031982"/>
    </source>
</evidence>